<dbReference type="Proteomes" id="UP000295341">
    <property type="component" value="Unassembled WGS sequence"/>
</dbReference>
<dbReference type="InterPro" id="IPR005331">
    <property type="entry name" value="Sulfotransferase"/>
</dbReference>
<dbReference type="SUPFAM" id="SSF52540">
    <property type="entry name" value="P-loop containing nucleoside triphosphate hydrolases"/>
    <property type="match status" value="1"/>
</dbReference>
<dbReference type="GO" id="GO:0008146">
    <property type="term" value="F:sulfotransferase activity"/>
    <property type="evidence" value="ECO:0007669"/>
    <property type="project" value="InterPro"/>
</dbReference>
<sequence>MILSNRYNFLYVHIAKTGGTSVRAALKSLQWRDPYYLAQWMCSRLSGLTGHRIASKLPRHSKIVCAQEMLPREFFLGLYKFAFVRNPWDLQVSSYHHLKRERPFLLEGRESFEAFTRWKLDPERPYQYHLDTAITPLTDYLVDLHGHLLTDYIGRYERLQEDWDHICKHLGIATPPLPHKRQATDRQKDYRSYYSSDLADLVGTYFKRDVDLLGYRFDPE</sequence>
<organism evidence="1 2">
    <name type="scientific">Panacagrimonas perspica</name>
    <dbReference type="NCBI Taxonomy" id="381431"/>
    <lineage>
        <taxon>Bacteria</taxon>
        <taxon>Pseudomonadati</taxon>
        <taxon>Pseudomonadota</taxon>
        <taxon>Gammaproteobacteria</taxon>
        <taxon>Nevskiales</taxon>
        <taxon>Nevskiaceae</taxon>
        <taxon>Panacagrimonas</taxon>
    </lineage>
</organism>
<evidence type="ECO:0000313" key="2">
    <source>
        <dbReference type="Proteomes" id="UP000295341"/>
    </source>
</evidence>
<accession>A0A4S3K903</accession>
<dbReference type="RefSeq" id="WP_133883750.1">
    <property type="nucleotide sequence ID" value="NZ_MWIN01000003.1"/>
</dbReference>
<dbReference type="InterPro" id="IPR027417">
    <property type="entry name" value="P-loop_NTPase"/>
</dbReference>
<keyword evidence="2" id="KW-1185">Reference proteome</keyword>
<dbReference type="GO" id="GO:0016020">
    <property type="term" value="C:membrane"/>
    <property type="evidence" value="ECO:0007669"/>
    <property type="project" value="InterPro"/>
</dbReference>
<name>A0A4S3K903_9GAMM</name>
<dbReference type="OrthoDB" id="288532at2"/>
<proteinExistence type="predicted"/>
<evidence type="ECO:0000313" key="1">
    <source>
        <dbReference type="EMBL" id="TDU24337.1"/>
    </source>
</evidence>
<keyword evidence="1" id="KW-0808">Transferase</keyword>
<gene>
    <name evidence="1" type="ORF">DFR24_4604</name>
</gene>
<comment type="caution">
    <text evidence="1">The sequence shown here is derived from an EMBL/GenBank/DDBJ whole genome shotgun (WGS) entry which is preliminary data.</text>
</comment>
<reference evidence="1 2" key="1">
    <citation type="submission" date="2019-03" db="EMBL/GenBank/DDBJ databases">
        <title>Genomic Encyclopedia of Type Strains, Phase IV (KMG-IV): sequencing the most valuable type-strain genomes for metagenomic binning, comparative biology and taxonomic classification.</title>
        <authorList>
            <person name="Goeker M."/>
        </authorList>
    </citation>
    <scope>NUCLEOTIDE SEQUENCE [LARGE SCALE GENOMIC DNA]</scope>
    <source>
        <strain evidence="1 2">DSM 26377</strain>
    </source>
</reference>
<dbReference type="AlphaFoldDB" id="A0A4S3K903"/>
<dbReference type="Pfam" id="PF03567">
    <property type="entry name" value="Sulfotransfer_2"/>
    <property type="match status" value="1"/>
</dbReference>
<protein>
    <submittedName>
        <fullName evidence="1">Sulfotransferase family protein</fullName>
    </submittedName>
</protein>
<dbReference type="EMBL" id="SOBT01000012">
    <property type="protein sequence ID" value="TDU24337.1"/>
    <property type="molecule type" value="Genomic_DNA"/>
</dbReference>
<dbReference type="Gene3D" id="3.40.50.300">
    <property type="entry name" value="P-loop containing nucleotide triphosphate hydrolases"/>
    <property type="match status" value="1"/>
</dbReference>